<dbReference type="Gene3D" id="3.20.20.80">
    <property type="entry name" value="Glycosidases"/>
    <property type="match status" value="1"/>
</dbReference>
<dbReference type="Pfam" id="PF26410">
    <property type="entry name" value="GH5_mannosidase"/>
    <property type="match status" value="1"/>
</dbReference>
<evidence type="ECO:0000256" key="2">
    <source>
        <dbReference type="ARBA" id="ARBA00012706"/>
    </source>
</evidence>
<dbReference type="SUPFAM" id="SSF51445">
    <property type="entry name" value="(Trans)glycosidases"/>
    <property type="match status" value="1"/>
</dbReference>
<accession>A0A9D9NGA5</accession>
<dbReference type="InterPro" id="IPR001547">
    <property type="entry name" value="Glyco_hydro_5"/>
</dbReference>
<evidence type="ECO:0000256" key="4">
    <source>
        <dbReference type="ARBA" id="ARBA00023295"/>
    </source>
</evidence>
<evidence type="ECO:0000313" key="7">
    <source>
        <dbReference type="Proteomes" id="UP000823604"/>
    </source>
</evidence>
<dbReference type="Proteomes" id="UP000823604">
    <property type="component" value="Unassembled WGS sequence"/>
</dbReference>
<dbReference type="EC" id="3.2.1.78" evidence="2"/>
<keyword evidence="4" id="KW-0326">Glycosidase</keyword>
<dbReference type="InterPro" id="IPR045053">
    <property type="entry name" value="MAN-like"/>
</dbReference>
<dbReference type="InterPro" id="IPR017853">
    <property type="entry name" value="GH"/>
</dbReference>
<evidence type="ECO:0000256" key="3">
    <source>
        <dbReference type="ARBA" id="ARBA00022801"/>
    </source>
</evidence>
<name>A0A9D9NGA5_9BACT</name>
<evidence type="ECO:0000313" key="6">
    <source>
        <dbReference type="EMBL" id="MBO8472487.1"/>
    </source>
</evidence>
<comment type="caution">
    <text evidence="6">The sequence shown here is derived from an EMBL/GenBank/DDBJ whole genome shotgun (WGS) entry which is preliminary data.</text>
</comment>
<reference evidence="6" key="1">
    <citation type="submission" date="2020-10" db="EMBL/GenBank/DDBJ databases">
        <authorList>
            <person name="Gilroy R."/>
        </authorList>
    </citation>
    <scope>NUCLEOTIDE SEQUENCE</scope>
    <source>
        <strain evidence="6">B1-8020</strain>
    </source>
</reference>
<gene>
    <name evidence="6" type="ORF">IAB81_02510</name>
</gene>
<dbReference type="GO" id="GO:0016985">
    <property type="term" value="F:mannan endo-1,4-beta-mannosidase activity"/>
    <property type="evidence" value="ECO:0007669"/>
    <property type="project" value="TreeGrafter"/>
</dbReference>
<evidence type="ECO:0000256" key="1">
    <source>
        <dbReference type="ARBA" id="ARBA00001678"/>
    </source>
</evidence>
<dbReference type="EMBL" id="JADIMA010000027">
    <property type="protein sequence ID" value="MBO8472487.1"/>
    <property type="molecule type" value="Genomic_DNA"/>
</dbReference>
<dbReference type="PANTHER" id="PTHR31451:SF40">
    <property type="entry name" value="GLYCOSIDE HYDROLASE FAMILY 5 DOMAIN-CONTAINING PROTEIN"/>
    <property type="match status" value="1"/>
</dbReference>
<dbReference type="PANTHER" id="PTHR31451">
    <property type="match status" value="1"/>
</dbReference>
<comment type="catalytic activity">
    <reaction evidence="1">
        <text>Random hydrolysis of (1-&gt;4)-beta-D-mannosidic linkages in mannans, galactomannans and glucomannans.</text>
        <dbReference type="EC" id="3.2.1.78"/>
    </reaction>
</comment>
<feature type="domain" description="Glycoside hydrolase family 5" evidence="5">
    <location>
        <begin position="14"/>
        <end position="413"/>
    </location>
</feature>
<proteinExistence type="predicted"/>
<evidence type="ECO:0000259" key="5">
    <source>
        <dbReference type="Pfam" id="PF26410"/>
    </source>
</evidence>
<dbReference type="AlphaFoldDB" id="A0A9D9NGA5"/>
<reference evidence="6" key="2">
    <citation type="journal article" date="2021" name="PeerJ">
        <title>Extensive microbial diversity within the chicken gut microbiome revealed by metagenomics and culture.</title>
        <authorList>
            <person name="Gilroy R."/>
            <person name="Ravi A."/>
            <person name="Getino M."/>
            <person name="Pursley I."/>
            <person name="Horton D.L."/>
            <person name="Alikhan N.F."/>
            <person name="Baker D."/>
            <person name="Gharbi K."/>
            <person name="Hall N."/>
            <person name="Watson M."/>
            <person name="Adriaenssens E.M."/>
            <person name="Foster-Nyarko E."/>
            <person name="Jarju S."/>
            <person name="Secka A."/>
            <person name="Antonio M."/>
            <person name="Oren A."/>
            <person name="Chaudhuri R.R."/>
            <person name="La Ragione R."/>
            <person name="Hildebrand F."/>
            <person name="Pallen M.J."/>
        </authorList>
    </citation>
    <scope>NUCLEOTIDE SEQUENCE</scope>
    <source>
        <strain evidence="6">B1-8020</strain>
    </source>
</reference>
<keyword evidence="3" id="KW-0378">Hydrolase</keyword>
<organism evidence="6 7">
    <name type="scientific">Candidatus Merdivivens pullicola</name>
    <dbReference type="NCBI Taxonomy" id="2840872"/>
    <lineage>
        <taxon>Bacteria</taxon>
        <taxon>Pseudomonadati</taxon>
        <taxon>Bacteroidota</taxon>
        <taxon>Bacteroidia</taxon>
        <taxon>Bacteroidales</taxon>
        <taxon>Muribaculaceae</taxon>
        <taxon>Muribaculaceae incertae sedis</taxon>
        <taxon>Candidatus Merdivivens</taxon>
    </lineage>
</organism>
<sequence length="420" mass="46829">MVACNGGASEGNRGFIKVEDGHFVKGGAPYYFIGANMWYAAVLASEGEAGDRGRLSRELDSLQAMGVDNIRVCVGSDGPDGVRTKYEPSLQPEPGRYDDTLFLGLDYLMAELGRRNMTAVLYLTNSWEWSGGFGQYLEWAGFGRTPLSSEVSWSEYCRAVARFYNSEEATNMYSQHVRNVVSRVNTVTGKPYSEDPAIFSWQLCNEPRPFSKDNKTVFLEWVRKNAAIIKSLDTNHMVSTGSEGLYGCEVDPDLFRAIHSIPEIDYFNIHIWPYNWNWVEKDGIDSVDAAIAESGKYIDAHMFAVRDAEKPLVIEEFGYPRDGLSFERGTPTSARDEYYRFICSLVVESATEGGPVAGCNFWAWGGEAVKAQDQWKPGDDYSGDPAHEPQGFYSVYADDSTTIGVVREANRKILGLDGCR</sequence>
<protein>
    <recommendedName>
        <fullName evidence="2">mannan endo-1,4-beta-mannosidase</fullName>
        <ecNumber evidence="2">3.2.1.78</ecNumber>
    </recommendedName>
</protein>